<reference evidence="1 2" key="1">
    <citation type="submission" date="2019-01" db="EMBL/GenBank/DDBJ databases">
        <title>Sequencing of cultivated peanut Arachis hypogaea provides insights into genome evolution and oil improvement.</title>
        <authorList>
            <person name="Chen X."/>
        </authorList>
    </citation>
    <scope>NUCLEOTIDE SEQUENCE [LARGE SCALE GENOMIC DNA]</scope>
    <source>
        <strain evidence="2">cv. Fuhuasheng</strain>
        <tissue evidence="1">Leaves</tissue>
    </source>
</reference>
<dbReference type="Proteomes" id="UP000289738">
    <property type="component" value="Chromosome B06"/>
</dbReference>
<comment type="caution">
    <text evidence="1">The sequence shown here is derived from an EMBL/GenBank/DDBJ whole genome shotgun (WGS) entry which is preliminary data.</text>
</comment>
<organism evidence="1 2">
    <name type="scientific">Arachis hypogaea</name>
    <name type="common">Peanut</name>
    <dbReference type="NCBI Taxonomy" id="3818"/>
    <lineage>
        <taxon>Eukaryota</taxon>
        <taxon>Viridiplantae</taxon>
        <taxon>Streptophyta</taxon>
        <taxon>Embryophyta</taxon>
        <taxon>Tracheophyta</taxon>
        <taxon>Spermatophyta</taxon>
        <taxon>Magnoliopsida</taxon>
        <taxon>eudicotyledons</taxon>
        <taxon>Gunneridae</taxon>
        <taxon>Pentapetalae</taxon>
        <taxon>rosids</taxon>
        <taxon>fabids</taxon>
        <taxon>Fabales</taxon>
        <taxon>Fabaceae</taxon>
        <taxon>Papilionoideae</taxon>
        <taxon>50 kb inversion clade</taxon>
        <taxon>dalbergioids sensu lato</taxon>
        <taxon>Dalbergieae</taxon>
        <taxon>Pterocarpus clade</taxon>
        <taxon>Arachis</taxon>
    </lineage>
</organism>
<dbReference type="GO" id="GO:0016020">
    <property type="term" value="C:membrane"/>
    <property type="evidence" value="ECO:0007669"/>
    <property type="project" value="TreeGrafter"/>
</dbReference>
<proteinExistence type="predicted"/>
<protein>
    <submittedName>
        <fullName evidence="1">Uncharacterized protein</fullName>
    </submittedName>
</protein>
<dbReference type="AlphaFoldDB" id="A0A444YS50"/>
<dbReference type="PANTHER" id="PTHR22753">
    <property type="entry name" value="TRANSMEMBRANE PROTEIN 68"/>
    <property type="match status" value="1"/>
</dbReference>
<sequence length="213" mass="24302">MLLGIELGPLVSRILTERDILVRGIAHPLMFRRNDAGLLPDLASFDSFRVMGAVPVAATNLFKLLSSKSHILLYPGGMREALHRKVVLDYDDLVNIPLFKSLIEKLTAESIPLSLGLMLLVRWQINKYICLHSCLKFLAVSIIILENQLKLKEHVLKDREKSYELYLQVESEVEKCLAYLKEKRESDPYGNIVPRLLYKAKHGFDAEVPTFEI</sequence>
<evidence type="ECO:0000313" key="1">
    <source>
        <dbReference type="EMBL" id="RYR04749.1"/>
    </source>
</evidence>
<dbReference type="EMBL" id="SDMP01000016">
    <property type="protein sequence ID" value="RYR04749.1"/>
    <property type="molecule type" value="Genomic_DNA"/>
</dbReference>
<keyword evidence="2" id="KW-1185">Reference proteome</keyword>
<evidence type="ECO:0000313" key="2">
    <source>
        <dbReference type="Proteomes" id="UP000289738"/>
    </source>
</evidence>
<accession>A0A444YS50</accession>
<name>A0A444YS50_ARAHY</name>
<dbReference type="PANTHER" id="PTHR22753:SF24">
    <property type="entry name" value="ESTERASE_LIPASE_THIOESTERASE FAMILY PROTEIN"/>
    <property type="match status" value="1"/>
</dbReference>
<gene>
    <name evidence="1" type="ORF">Ahy_B06g084525</name>
</gene>